<proteinExistence type="predicted"/>
<dbReference type="EMBL" id="VDUX01000003">
    <property type="protein sequence ID" value="TXL61306.1"/>
    <property type="molecule type" value="Genomic_DNA"/>
</dbReference>
<dbReference type="GO" id="GO:0051538">
    <property type="term" value="F:3 iron, 4 sulfur cluster binding"/>
    <property type="evidence" value="ECO:0007669"/>
    <property type="project" value="UniProtKB-KW"/>
</dbReference>
<evidence type="ECO:0000313" key="8">
    <source>
        <dbReference type="EMBL" id="TXL61306.1"/>
    </source>
</evidence>
<sequence>MKVGVDNDQCAGQAQCEEVWADFFTLDDDGYSNIGPAKDVPEGREDDAREGISVCPMSALYEVPENA</sequence>
<organism evidence="8 9">
    <name type="scientific">Aeromicrobium terrae</name>
    <dbReference type="NCBI Taxonomy" id="2498846"/>
    <lineage>
        <taxon>Bacteria</taxon>
        <taxon>Bacillati</taxon>
        <taxon>Actinomycetota</taxon>
        <taxon>Actinomycetes</taxon>
        <taxon>Propionibacteriales</taxon>
        <taxon>Nocardioidaceae</taxon>
        <taxon>Aeromicrobium</taxon>
    </lineage>
</organism>
<dbReference type="RefSeq" id="WP_147685475.1">
    <property type="nucleotide sequence ID" value="NZ_VDUX01000003.1"/>
</dbReference>
<evidence type="ECO:0000256" key="3">
    <source>
        <dbReference type="ARBA" id="ARBA00022723"/>
    </source>
</evidence>
<dbReference type="GO" id="GO:0046872">
    <property type="term" value="F:metal ion binding"/>
    <property type="evidence" value="ECO:0007669"/>
    <property type="project" value="UniProtKB-KW"/>
</dbReference>
<dbReference type="Proteomes" id="UP000321571">
    <property type="component" value="Unassembled WGS sequence"/>
</dbReference>
<keyword evidence="5" id="KW-0408">Iron</keyword>
<protein>
    <submittedName>
        <fullName evidence="8">Ferredoxin</fullName>
    </submittedName>
</protein>
<evidence type="ECO:0000256" key="2">
    <source>
        <dbReference type="ARBA" id="ARBA00022448"/>
    </source>
</evidence>
<name>A0A5C8NJM5_9ACTN</name>
<dbReference type="PANTHER" id="PTHR36923">
    <property type="entry name" value="FERREDOXIN"/>
    <property type="match status" value="1"/>
</dbReference>
<dbReference type="PANTHER" id="PTHR36923:SF3">
    <property type="entry name" value="FERREDOXIN"/>
    <property type="match status" value="1"/>
</dbReference>
<evidence type="ECO:0000256" key="4">
    <source>
        <dbReference type="ARBA" id="ARBA00022982"/>
    </source>
</evidence>
<dbReference type="InterPro" id="IPR051269">
    <property type="entry name" value="Fe-S_cluster_ET"/>
</dbReference>
<comment type="caution">
    <text evidence="8">The sequence shown here is derived from an EMBL/GenBank/DDBJ whole genome shotgun (WGS) entry which is preliminary data.</text>
</comment>
<keyword evidence="3" id="KW-0479">Metal-binding</keyword>
<dbReference type="AlphaFoldDB" id="A0A5C8NJM5"/>
<evidence type="ECO:0000256" key="6">
    <source>
        <dbReference type="ARBA" id="ARBA00023014"/>
    </source>
</evidence>
<keyword evidence="6" id="KW-0411">Iron-sulfur</keyword>
<keyword evidence="9" id="KW-1185">Reference proteome</keyword>
<dbReference type="OrthoDB" id="3215002at2"/>
<comment type="cofactor">
    <cofactor evidence="1">
        <name>[3Fe-4S] cluster</name>
        <dbReference type="ChEBI" id="CHEBI:21137"/>
    </cofactor>
</comment>
<evidence type="ECO:0000256" key="7">
    <source>
        <dbReference type="ARBA" id="ARBA00023291"/>
    </source>
</evidence>
<keyword evidence="2" id="KW-0813">Transport</keyword>
<accession>A0A5C8NJM5</accession>
<dbReference type="Pfam" id="PF13459">
    <property type="entry name" value="Fer4_15"/>
    <property type="match status" value="1"/>
</dbReference>
<keyword evidence="7" id="KW-0003">3Fe-4S</keyword>
<evidence type="ECO:0000256" key="1">
    <source>
        <dbReference type="ARBA" id="ARBA00001927"/>
    </source>
</evidence>
<keyword evidence="4" id="KW-0249">Electron transport</keyword>
<dbReference type="SUPFAM" id="SSF54862">
    <property type="entry name" value="4Fe-4S ferredoxins"/>
    <property type="match status" value="1"/>
</dbReference>
<evidence type="ECO:0000313" key="9">
    <source>
        <dbReference type="Proteomes" id="UP000321571"/>
    </source>
</evidence>
<gene>
    <name evidence="8" type="ORF">FHP06_07705</name>
</gene>
<reference evidence="8 9" key="1">
    <citation type="submission" date="2019-06" db="EMBL/GenBank/DDBJ databases">
        <title>Aeromicrobium sp. nov., isolated from a maize field.</title>
        <authorList>
            <person name="Lin S.-Y."/>
            <person name="Tsai C.-F."/>
            <person name="Young C.-C."/>
        </authorList>
    </citation>
    <scope>NUCLEOTIDE SEQUENCE [LARGE SCALE GENOMIC DNA]</scope>
    <source>
        <strain evidence="8 9">CC-CFT486</strain>
    </source>
</reference>
<dbReference type="Gene3D" id="3.30.70.20">
    <property type="match status" value="1"/>
</dbReference>
<evidence type="ECO:0000256" key="5">
    <source>
        <dbReference type="ARBA" id="ARBA00023004"/>
    </source>
</evidence>